<dbReference type="GO" id="GO:0000974">
    <property type="term" value="C:Prp19 complex"/>
    <property type="evidence" value="ECO:0007669"/>
    <property type="project" value="TreeGrafter"/>
</dbReference>
<keyword evidence="4" id="KW-0747">Spliceosome</keyword>
<accession>A9NZJ0</accession>
<dbReference type="InterPro" id="IPR008409">
    <property type="entry name" value="SPF27"/>
</dbReference>
<evidence type="ECO:0000256" key="2">
    <source>
        <dbReference type="ARBA" id="ARBA00010788"/>
    </source>
</evidence>
<evidence type="ECO:0000256" key="5">
    <source>
        <dbReference type="ARBA" id="ARBA00023187"/>
    </source>
</evidence>
<keyword evidence="7" id="KW-0175">Coiled coil</keyword>
<dbReference type="GO" id="GO:0071013">
    <property type="term" value="C:catalytic step 2 spliceosome"/>
    <property type="evidence" value="ECO:0007669"/>
    <property type="project" value="TreeGrafter"/>
</dbReference>
<evidence type="ECO:0000256" key="6">
    <source>
        <dbReference type="ARBA" id="ARBA00023242"/>
    </source>
</evidence>
<keyword evidence="5" id="KW-0508">mRNA splicing</keyword>
<feature type="region of interest" description="Disordered" evidence="8">
    <location>
        <begin position="1"/>
        <end position="21"/>
    </location>
</feature>
<dbReference type="PANTHER" id="PTHR13296:SF0">
    <property type="entry name" value="PRE-MRNA-SPLICING FACTOR SPF27"/>
    <property type="match status" value="1"/>
</dbReference>
<proteinExistence type="evidence at transcript level"/>
<feature type="coiled-coil region" evidence="7">
    <location>
        <begin position="210"/>
        <end position="237"/>
    </location>
</feature>
<keyword evidence="3" id="KW-0507">mRNA processing</keyword>
<dbReference type="GO" id="GO:0008380">
    <property type="term" value="P:RNA splicing"/>
    <property type="evidence" value="ECO:0007669"/>
    <property type="project" value="UniProtKB-KW"/>
</dbReference>
<sequence length="241" mass="27669">MGSKEILMLESAPGASPPKWRARDTGEFIDALPYIDHDYANPKVKAEVDRMVEEEMRRSTKKPADFLADLPPAPKINFENYPMVAKEFERVRAGKPPLTMDMSRYGLEPPPLNKRNDVTAWKNALHNAQSQLQHQTIRLENLDLMMKHGVNAWKVHNQHLEAFLARIQAIGREHNQEIEVLNRERKFNQQAAAAELNLLEAQWKELCEKNIGIQTACAELEINIENIQKEAGEMELILEQK</sequence>
<dbReference type="PANTHER" id="PTHR13296">
    <property type="entry name" value="BCAS2 PROTEIN"/>
    <property type="match status" value="1"/>
</dbReference>
<evidence type="ECO:0000256" key="7">
    <source>
        <dbReference type="SAM" id="Coils"/>
    </source>
</evidence>
<evidence type="ECO:0000256" key="8">
    <source>
        <dbReference type="SAM" id="MobiDB-lite"/>
    </source>
</evidence>
<protein>
    <recommendedName>
        <fullName evidence="10">Pre-mRNA-splicing factor SPF27</fullName>
    </recommendedName>
</protein>
<name>A9NZJ0_PICSI</name>
<organism evidence="9">
    <name type="scientific">Picea sitchensis</name>
    <name type="common">Sitka spruce</name>
    <name type="synonym">Pinus sitchensis</name>
    <dbReference type="NCBI Taxonomy" id="3332"/>
    <lineage>
        <taxon>Eukaryota</taxon>
        <taxon>Viridiplantae</taxon>
        <taxon>Streptophyta</taxon>
        <taxon>Embryophyta</taxon>
        <taxon>Tracheophyta</taxon>
        <taxon>Spermatophyta</taxon>
        <taxon>Pinopsida</taxon>
        <taxon>Pinidae</taxon>
        <taxon>Conifers I</taxon>
        <taxon>Pinales</taxon>
        <taxon>Pinaceae</taxon>
        <taxon>Picea</taxon>
    </lineage>
</organism>
<dbReference type="GO" id="GO:0006397">
    <property type="term" value="P:mRNA processing"/>
    <property type="evidence" value="ECO:0007669"/>
    <property type="project" value="UniProtKB-KW"/>
</dbReference>
<evidence type="ECO:0000256" key="1">
    <source>
        <dbReference type="ARBA" id="ARBA00004123"/>
    </source>
</evidence>
<evidence type="ECO:0000256" key="3">
    <source>
        <dbReference type="ARBA" id="ARBA00022664"/>
    </source>
</evidence>
<dbReference type="GO" id="GO:0071011">
    <property type="term" value="C:precatalytic spliceosome"/>
    <property type="evidence" value="ECO:0007669"/>
    <property type="project" value="TreeGrafter"/>
</dbReference>
<comment type="similarity">
    <text evidence="2">Belongs to the SPF27 family.</text>
</comment>
<evidence type="ECO:0000256" key="4">
    <source>
        <dbReference type="ARBA" id="ARBA00022728"/>
    </source>
</evidence>
<evidence type="ECO:0008006" key="10">
    <source>
        <dbReference type="Google" id="ProtNLM"/>
    </source>
</evidence>
<dbReference type="AlphaFoldDB" id="A9NZJ0"/>
<evidence type="ECO:0000313" key="9">
    <source>
        <dbReference type="EMBL" id="ABK26051.1"/>
    </source>
</evidence>
<dbReference type="Pfam" id="PF05700">
    <property type="entry name" value="BCAS2"/>
    <property type="match status" value="1"/>
</dbReference>
<dbReference type="EMBL" id="EF086795">
    <property type="protein sequence ID" value="ABK26051.1"/>
    <property type="molecule type" value="mRNA"/>
</dbReference>
<reference evidence="9" key="1">
    <citation type="journal article" date="2008" name="BMC Genomics">
        <title>A conifer genomics resource of 200,000 spruce (Picea spp.) ESTs and 6,464 high-quality, sequence-finished full-length cDNAs for Sitka spruce (Picea sitchensis).</title>
        <authorList>
            <person name="Ralph S.G."/>
            <person name="Chun H.J."/>
            <person name="Kolosova N."/>
            <person name="Cooper D."/>
            <person name="Oddy C."/>
            <person name="Ritland C.E."/>
            <person name="Kirkpatrick R."/>
            <person name="Moore R."/>
            <person name="Barber S."/>
            <person name="Holt R.A."/>
            <person name="Jones S.J."/>
            <person name="Marra M.A."/>
            <person name="Douglas C.J."/>
            <person name="Ritland K."/>
            <person name="Bohlmann J."/>
        </authorList>
    </citation>
    <scope>NUCLEOTIDE SEQUENCE</scope>
    <source>
        <tissue evidence="9">Bark</tissue>
    </source>
</reference>
<keyword evidence="6" id="KW-0539">Nucleus</keyword>
<comment type="subcellular location">
    <subcellularLocation>
        <location evidence="1">Nucleus</location>
    </subcellularLocation>
</comment>